<proteinExistence type="predicted"/>
<feature type="transmembrane region" description="Helical" evidence="1">
    <location>
        <begin position="157"/>
        <end position="175"/>
    </location>
</feature>
<dbReference type="PANTHER" id="PTHR23028:SF53">
    <property type="entry name" value="ACYL_TRANSF_3 DOMAIN-CONTAINING PROTEIN"/>
    <property type="match status" value="1"/>
</dbReference>
<sequence>MAGIRPPRLIRLTAESPDLLHLDALRFGAALAIVVVHFRTNLLAAWPGAQTAFSRLDGLAVSVDLFFAISGFVISWVYGDRLSSLAAYGTFLRKRVARLMPLHWATLGFFVLVGLVLQSQGGDAAPTKYNFSCLLTNAVLLQGWGLCGGPSFNTVSWSISAEMTMYFAYPLLFLAGARFPRIALIAVAALILALELGALAPPFWVERTHNLGVLRAFPGFCIGILLFQNRARMAQLPAPQAWLGAALAALIIGVGLGAPKSVLVLIAYAITACGIAADLQRKAGPMIARIAPAGRLTYSIYMLHPIAQSLFINIVGRRILGLEGAELTLWTLAALPVTIAISYLSLCLFEEPARRLLSGGHGPRRPTADPKDERFSI</sequence>
<feature type="transmembrane region" description="Helical" evidence="1">
    <location>
        <begin position="300"/>
        <end position="321"/>
    </location>
</feature>
<evidence type="ECO:0000313" key="3">
    <source>
        <dbReference type="EMBL" id="MXO99219.1"/>
    </source>
</evidence>
<dbReference type="OrthoDB" id="9796461at2"/>
<feature type="transmembrane region" description="Helical" evidence="1">
    <location>
        <begin position="239"/>
        <end position="256"/>
    </location>
</feature>
<feature type="transmembrane region" description="Helical" evidence="1">
    <location>
        <begin position="99"/>
        <end position="117"/>
    </location>
</feature>
<dbReference type="RefSeq" id="WP_161390963.1">
    <property type="nucleotide sequence ID" value="NZ_JBHSCP010000001.1"/>
</dbReference>
<evidence type="ECO:0000256" key="1">
    <source>
        <dbReference type="SAM" id="Phobius"/>
    </source>
</evidence>
<name>A0A6I4TVI1_9SPHN</name>
<reference evidence="3 4" key="1">
    <citation type="submission" date="2019-12" db="EMBL/GenBank/DDBJ databases">
        <title>Genomic-based taxomic classification of the family Erythrobacteraceae.</title>
        <authorList>
            <person name="Xu L."/>
        </authorList>
    </citation>
    <scope>NUCLEOTIDE SEQUENCE [LARGE SCALE GENOMIC DNA]</scope>
    <source>
        <strain evidence="3 4">S36</strain>
    </source>
</reference>
<feature type="transmembrane region" description="Helical" evidence="1">
    <location>
        <begin position="24"/>
        <end position="46"/>
    </location>
</feature>
<keyword evidence="3" id="KW-0012">Acyltransferase</keyword>
<feature type="transmembrane region" description="Helical" evidence="1">
    <location>
        <begin position="182"/>
        <end position="204"/>
    </location>
</feature>
<dbReference type="Proteomes" id="UP000469430">
    <property type="component" value="Unassembled WGS sequence"/>
</dbReference>
<dbReference type="InterPro" id="IPR002656">
    <property type="entry name" value="Acyl_transf_3_dom"/>
</dbReference>
<dbReference type="InterPro" id="IPR050879">
    <property type="entry name" value="Acyltransferase_3"/>
</dbReference>
<organism evidence="3 4">
    <name type="scientific">Croceibacterium xixiisoli</name>
    <dbReference type="NCBI Taxonomy" id="1476466"/>
    <lineage>
        <taxon>Bacteria</taxon>
        <taxon>Pseudomonadati</taxon>
        <taxon>Pseudomonadota</taxon>
        <taxon>Alphaproteobacteria</taxon>
        <taxon>Sphingomonadales</taxon>
        <taxon>Erythrobacteraceae</taxon>
        <taxon>Croceibacterium</taxon>
    </lineage>
</organism>
<dbReference type="GO" id="GO:0016020">
    <property type="term" value="C:membrane"/>
    <property type="evidence" value="ECO:0007669"/>
    <property type="project" value="TreeGrafter"/>
</dbReference>
<evidence type="ECO:0000259" key="2">
    <source>
        <dbReference type="Pfam" id="PF01757"/>
    </source>
</evidence>
<dbReference type="GO" id="GO:0000271">
    <property type="term" value="P:polysaccharide biosynthetic process"/>
    <property type="evidence" value="ECO:0007669"/>
    <property type="project" value="TreeGrafter"/>
</dbReference>
<feature type="transmembrane region" description="Helical" evidence="1">
    <location>
        <begin position="262"/>
        <end position="279"/>
    </location>
</feature>
<keyword evidence="4" id="KW-1185">Reference proteome</keyword>
<feature type="transmembrane region" description="Helical" evidence="1">
    <location>
        <begin position="58"/>
        <end position="79"/>
    </location>
</feature>
<keyword evidence="1" id="KW-1133">Transmembrane helix</keyword>
<keyword evidence="3" id="KW-0808">Transferase</keyword>
<dbReference type="EMBL" id="WTYJ01000002">
    <property type="protein sequence ID" value="MXO99219.1"/>
    <property type="molecule type" value="Genomic_DNA"/>
</dbReference>
<dbReference type="Pfam" id="PF01757">
    <property type="entry name" value="Acyl_transf_3"/>
    <property type="match status" value="1"/>
</dbReference>
<dbReference type="PANTHER" id="PTHR23028">
    <property type="entry name" value="ACETYLTRANSFERASE"/>
    <property type="match status" value="1"/>
</dbReference>
<feature type="domain" description="Acyltransferase 3" evidence="2">
    <location>
        <begin position="22"/>
        <end position="344"/>
    </location>
</feature>
<feature type="transmembrane region" description="Helical" evidence="1">
    <location>
        <begin position="210"/>
        <end position="227"/>
    </location>
</feature>
<keyword evidence="1" id="KW-0812">Transmembrane</keyword>
<feature type="transmembrane region" description="Helical" evidence="1">
    <location>
        <begin position="327"/>
        <end position="349"/>
    </location>
</feature>
<keyword evidence="1" id="KW-0472">Membrane</keyword>
<evidence type="ECO:0000313" key="4">
    <source>
        <dbReference type="Proteomes" id="UP000469430"/>
    </source>
</evidence>
<gene>
    <name evidence="3" type="ORF">GRI97_09485</name>
</gene>
<dbReference type="AlphaFoldDB" id="A0A6I4TVI1"/>
<comment type="caution">
    <text evidence="3">The sequence shown here is derived from an EMBL/GenBank/DDBJ whole genome shotgun (WGS) entry which is preliminary data.</text>
</comment>
<accession>A0A6I4TVI1</accession>
<protein>
    <submittedName>
        <fullName evidence="3">Acyltransferase family protein</fullName>
    </submittedName>
</protein>
<dbReference type="GO" id="GO:0016747">
    <property type="term" value="F:acyltransferase activity, transferring groups other than amino-acyl groups"/>
    <property type="evidence" value="ECO:0007669"/>
    <property type="project" value="InterPro"/>
</dbReference>